<proteinExistence type="predicted"/>
<dbReference type="AlphaFoldDB" id="A0YDS8"/>
<keyword evidence="2" id="KW-0812">Transmembrane</keyword>
<dbReference type="NCBIfam" id="NF041646">
    <property type="entry name" value="VC0807_fam"/>
    <property type="match status" value="1"/>
</dbReference>
<dbReference type="STRING" id="247633.GP2143_10207"/>
<evidence type="ECO:0000256" key="1">
    <source>
        <dbReference type="SAM" id="MobiDB-lite"/>
    </source>
</evidence>
<protein>
    <recommendedName>
        <fullName evidence="5">MFS transporter</fullName>
    </recommendedName>
</protein>
<feature type="region of interest" description="Disordered" evidence="1">
    <location>
        <begin position="1"/>
        <end position="25"/>
    </location>
</feature>
<feature type="transmembrane region" description="Helical" evidence="2">
    <location>
        <begin position="108"/>
        <end position="128"/>
    </location>
</feature>
<feature type="transmembrane region" description="Helical" evidence="2">
    <location>
        <begin position="209"/>
        <end position="233"/>
    </location>
</feature>
<accession>A0YDS8</accession>
<feature type="transmembrane region" description="Helical" evidence="2">
    <location>
        <begin position="31"/>
        <end position="49"/>
    </location>
</feature>
<feature type="transmembrane region" description="Helical" evidence="2">
    <location>
        <begin position="55"/>
        <end position="73"/>
    </location>
</feature>
<gene>
    <name evidence="3" type="ORF">GP2143_10207</name>
</gene>
<feature type="transmembrane region" description="Helical" evidence="2">
    <location>
        <begin position="170"/>
        <end position="189"/>
    </location>
</feature>
<feature type="transmembrane region" description="Helical" evidence="2">
    <location>
        <begin position="85"/>
        <end position="102"/>
    </location>
</feature>
<feature type="compositionally biased region" description="Polar residues" evidence="1">
    <location>
        <begin position="1"/>
        <end position="11"/>
    </location>
</feature>
<evidence type="ECO:0000313" key="4">
    <source>
        <dbReference type="Proteomes" id="UP000004931"/>
    </source>
</evidence>
<evidence type="ECO:0000256" key="2">
    <source>
        <dbReference type="SAM" id="Phobius"/>
    </source>
</evidence>
<name>A0YDS8_9GAMM</name>
<dbReference type="Proteomes" id="UP000004931">
    <property type="component" value="Unassembled WGS sequence"/>
</dbReference>
<evidence type="ECO:0000313" key="3">
    <source>
        <dbReference type="EMBL" id="EAW30962.1"/>
    </source>
</evidence>
<keyword evidence="4" id="KW-1185">Reference proteome</keyword>
<keyword evidence="2" id="KW-0472">Membrane</keyword>
<sequence>MIESKNTTESATIADENNGAKKPERQKAPGMLANLAFNIIIPTLILTKLSSNDYLGPVYSIVVALSFPIIYGLRDYAKSRKANFFSILGIISVVLTGGMSLLQLDPQYIAIKEAAIPAIFGLVTIYSVRTSYPLVKTFLYNDQILQIGKVQNALLAYDNELNFEAKLTNASYMVAGSFFLSSALNYILAKVVLVSQPGTVEFTEELGKMTALSFPIIAVPSTLVLMGTLFYLLRHIQKLTHLKLEDIFHES</sequence>
<keyword evidence="2" id="KW-1133">Transmembrane helix</keyword>
<reference evidence="3 4" key="1">
    <citation type="journal article" date="2010" name="J. Bacteriol.">
        <title>Genome sequence of the oligotrophic marine Gammaproteobacterium HTCC2143, isolated from the Oregon Coast.</title>
        <authorList>
            <person name="Oh H.M."/>
            <person name="Kang I."/>
            <person name="Ferriera S."/>
            <person name="Giovannoni S.J."/>
            <person name="Cho J.C."/>
        </authorList>
    </citation>
    <scope>NUCLEOTIDE SEQUENCE [LARGE SCALE GENOMIC DNA]</scope>
    <source>
        <strain evidence="3 4">HTCC2143</strain>
    </source>
</reference>
<dbReference type="EMBL" id="AAVT01000005">
    <property type="protein sequence ID" value="EAW30962.1"/>
    <property type="molecule type" value="Genomic_DNA"/>
</dbReference>
<dbReference type="eggNOG" id="ENOG502ZANK">
    <property type="taxonomic scope" value="Bacteria"/>
</dbReference>
<evidence type="ECO:0008006" key="5">
    <source>
        <dbReference type="Google" id="ProtNLM"/>
    </source>
</evidence>
<organism evidence="3 4">
    <name type="scientific">marine gamma proteobacterium HTCC2143</name>
    <dbReference type="NCBI Taxonomy" id="247633"/>
    <lineage>
        <taxon>Bacteria</taxon>
        <taxon>Pseudomonadati</taxon>
        <taxon>Pseudomonadota</taxon>
        <taxon>Gammaproteobacteria</taxon>
        <taxon>Cellvibrionales</taxon>
        <taxon>Spongiibacteraceae</taxon>
        <taxon>BD1-7 clade</taxon>
    </lineage>
</organism>
<comment type="caution">
    <text evidence="3">The sequence shown here is derived from an EMBL/GenBank/DDBJ whole genome shotgun (WGS) entry which is preliminary data.</text>
</comment>